<organism evidence="5 6">
    <name type="scientific">Penicillium citrinum</name>
    <dbReference type="NCBI Taxonomy" id="5077"/>
    <lineage>
        <taxon>Eukaryota</taxon>
        <taxon>Fungi</taxon>
        <taxon>Dikarya</taxon>
        <taxon>Ascomycota</taxon>
        <taxon>Pezizomycotina</taxon>
        <taxon>Eurotiomycetes</taxon>
        <taxon>Eurotiomycetidae</taxon>
        <taxon>Eurotiales</taxon>
        <taxon>Aspergillaceae</taxon>
        <taxon>Penicillium</taxon>
    </lineage>
</organism>
<evidence type="ECO:0000256" key="2">
    <source>
        <dbReference type="SAM" id="MobiDB-lite"/>
    </source>
</evidence>
<dbReference type="Gene3D" id="2.60.120.330">
    <property type="entry name" value="B-lactam Antibiotic, Isopenicillin N Synthase, Chain"/>
    <property type="match status" value="1"/>
</dbReference>
<dbReference type="OrthoDB" id="288590at2759"/>
<accession>A0A9W9TJ64</accession>
<dbReference type="EMBL" id="JAPQKT010000007">
    <property type="protein sequence ID" value="KAJ5224807.1"/>
    <property type="molecule type" value="Genomic_DNA"/>
</dbReference>
<dbReference type="InterPro" id="IPR050231">
    <property type="entry name" value="Iron_ascorbate_oxido_reductase"/>
</dbReference>
<dbReference type="Pfam" id="PF14226">
    <property type="entry name" value="DIOX_N"/>
    <property type="match status" value="1"/>
</dbReference>
<protein>
    <submittedName>
        <fullName evidence="5">Uncharacterized protein</fullName>
    </submittedName>
</protein>
<dbReference type="InterPro" id="IPR044861">
    <property type="entry name" value="IPNS-like_FE2OG_OXY"/>
</dbReference>
<reference evidence="5" key="2">
    <citation type="journal article" date="2023" name="IMA Fungus">
        <title>Comparative genomic study of the Penicillium genus elucidates a diverse pangenome and 15 lateral gene transfer events.</title>
        <authorList>
            <person name="Petersen C."/>
            <person name="Sorensen T."/>
            <person name="Nielsen M.R."/>
            <person name="Sondergaard T.E."/>
            <person name="Sorensen J.L."/>
            <person name="Fitzpatrick D.A."/>
            <person name="Frisvad J.C."/>
            <person name="Nielsen K.L."/>
        </authorList>
    </citation>
    <scope>NUCLEOTIDE SEQUENCE</scope>
    <source>
        <strain evidence="5">IBT 23319</strain>
    </source>
</reference>
<evidence type="ECO:0000259" key="4">
    <source>
        <dbReference type="Pfam" id="PF14226"/>
    </source>
</evidence>
<gene>
    <name evidence="5" type="ORF">N7469_008310</name>
</gene>
<keyword evidence="6" id="KW-1185">Reference proteome</keyword>
<evidence type="ECO:0000313" key="5">
    <source>
        <dbReference type="EMBL" id="KAJ5224807.1"/>
    </source>
</evidence>
<sequence>MSQTTTSTAPIITKMIGEQPLQISNLSVINVDKLEANDGAEIEKLVKAAEEVGFFYLSFNGQNSETVTNDIKKLYKACDDYFSLSREEKMKDFRDGIDRGYKTGPGHESYEIARDERKTVNLPSKLVPYSQLLEEFSDTCDKVSRTCLRALSAGLSLSGSSDLESTHKVDEPNDSGLKLLSGPTEPTVNDVPNTTHTDGGSITLLWCEKWASQLQVPETKEWLWIEPNSQYILVNIANSLQRQTGGRLHSPVHRVTQPVDGVEDRPMISYFLRPSKQI</sequence>
<feature type="domain" description="Non-haem dioxygenase N-terminal" evidence="4">
    <location>
        <begin position="27"/>
        <end position="121"/>
    </location>
</feature>
<evidence type="ECO:0000259" key="3">
    <source>
        <dbReference type="Pfam" id="PF03171"/>
    </source>
</evidence>
<feature type="domain" description="Isopenicillin N synthase-like Fe(2+) 2OG dioxygenase" evidence="3">
    <location>
        <begin position="194"/>
        <end position="274"/>
    </location>
</feature>
<evidence type="ECO:0000313" key="6">
    <source>
        <dbReference type="Proteomes" id="UP001147733"/>
    </source>
</evidence>
<reference evidence="5" key="1">
    <citation type="submission" date="2022-11" db="EMBL/GenBank/DDBJ databases">
        <authorList>
            <person name="Petersen C."/>
        </authorList>
    </citation>
    <scope>NUCLEOTIDE SEQUENCE</scope>
    <source>
        <strain evidence="5">IBT 23319</strain>
    </source>
</reference>
<feature type="region of interest" description="Disordered" evidence="2">
    <location>
        <begin position="158"/>
        <end position="195"/>
    </location>
</feature>
<dbReference type="Pfam" id="PF03171">
    <property type="entry name" value="2OG-FeII_Oxy"/>
    <property type="match status" value="1"/>
</dbReference>
<feature type="compositionally biased region" description="Polar residues" evidence="2">
    <location>
        <begin position="184"/>
        <end position="195"/>
    </location>
</feature>
<dbReference type="AlphaFoldDB" id="A0A9W9TJ64"/>
<dbReference type="RefSeq" id="XP_056498779.1">
    <property type="nucleotide sequence ID" value="XM_056647228.1"/>
</dbReference>
<comment type="caution">
    <text evidence="5">The sequence shown here is derived from an EMBL/GenBank/DDBJ whole genome shotgun (WGS) entry which is preliminary data.</text>
</comment>
<dbReference type="PANTHER" id="PTHR47990">
    <property type="entry name" value="2-OXOGLUTARATE (2OG) AND FE(II)-DEPENDENT OXYGENASE SUPERFAMILY PROTEIN-RELATED"/>
    <property type="match status" value="1"/>
</dbReference>
<dbReference type="InterPro" id="IPR026992">
    <property type="entry name" value="DIOX_N"/>
</dbReference>
<dbReference type="SUPFAM" id="SSF51197">
    <property type="entry name" value="Clavaminate synthase-like"/>
    <property type="match status" value="1"/>
</dbReference>
<name>A0A9W9TJ64_PENCI</name>
<dbReference type="GeneID" id="81386395"/>
<evidence type="ECO:0000256" key="1">
    <source>
        <dbReference type="ARBA" id="ARBA00008056"/>
    </source>
</evidence>
<proteinExistence type="inferred from homology"/>
<comment type="similarity">
    <text evidence="1">Belongs to the iron/ascorbate-dependent oxidoreductase family.</text>
</comment>
<dbReference type="Proteomes" id="UP001147733">
    <property type="component" value="Unassembled WGS sequence"/>
</dbReference>
<dbReference type="InterPro" id="IPR027443">
    <property type="entry name" value="IPNS-like_sf"/>
</dbReference>